<evidence type="ECO:0000313" key="4">
    <source>
        <dbReference type="Proteomes" id="UP000467428"/>
    </source>
</evidence>
<gene>
    <name evidence="3" type="ORF">MARA_52390</name>
</gene>
<evidence type="ECO:0000256" key="1">
    <source>
        <dbReference type="SAM" id="MobiDB-lite"/>
    </source>
</evidence>
<proteinExistence type="predicted"/>
<feature type="transmembrane region" description="Helical" evidence="2">
    <location>
        <begin position="12"/>
        <end position="34"/>
    </location>
</feature>
<dbReference type="Proteomes" id="UP000467428">
    <property type="component" value="Chromosome"/>
</dbReference>
<name>A0A7I7S5U7_9MYCO</name>
<keyword evidence="4" id="KW-1185">Reference proteome</keyword>
<feature type="transmembrane region" description="Helical" evidence="2">
    <location>
        <begin position="40"/>
        <end position="62"/>
    </location>
</feature>
<organism evidence="3 4">
    <name type="scientific">Mycolicibacterium arabiense</name>
    <dbReference type="NCBI Taxonomy" id="1286181"/>
    <lineage>
        <taxon>Bacteria</taxon>
        <taxon>Bacillati</taxon>
        <taxon>Actinomycetota</taxon>
        <taxon>Actinomycetes</taxon>
        <taxon>Mycobacteriales</taxon>
        <taxon>Mycobacteriaceae</taxon>
        <taxon>Mycolicibacterium</taxon>
    </lineage>
</organism>
<dbReference type="EMBL" id="AP022593">
    <property type="protein sequence ID" value="BBY51771.1"/>
    <property type="molecule type" value="Genomic_DNA"/>
</dbReference>
<evidence type="ECO:0000313" key="3">
    <source>
        <dbReference type="EMBL" id="BBY51771.1"/>
    </source>
</evidence>
<accession>A0A7I7S5U7</accession>
<protein>
    <submittedName>
        <fullName evidence="3">Uncharacterized protein</fullName>
    </submittedName>
</protein>
<keyword evidence="2" id="KW-0812">Transmembrane</keyword>
<sequence length="111" mass="12028">MARERSKKSYWMPLLGLSSVIAGVVAVGLMLTAAGGGAGWASPVVLTVLSVVLIVGGIWLFASGGKGQGGWRQAKLDREQERAYRDEFSAPGDQPEVSRWRGRRRVDRSLE</sequence>
<reference evidence="3 4" key="1">
    <citation type="journal article" date="2019" name="Emerg. Microbes Infect.">
        <title>Comprehensive subspecies identification of 175 nontuberculous mycobacteria species based on 7547 genomic profiles.</title>
        <authorList>
            <person name="Matsumoto Y."/>
            <person name="Kinjo T."/>
            <person name="Motooka D."/>
            <person name="Nabeya D."/>
            <person name="Jung N."/>
            <person name="Uechi K."/>
            <person name="Horii T."/>
            <person name="Iida T."/>
            <person name="Fujita J."/>
            <person name="Nakamura S."/>
        </authorList>
    </citation>
    <scope>NUCLEOTIDE SEQUENCE [LARGE SCALE GENOMIC DNA]</scope>
    <source>
        <strain evidence="3 4">JCM 18538</strain>
    </source>
</reference>
<feature type="compositionally biased region" description="Basic residues" evidence="1">
    <location>
        <begin position="100"/>
        <end position="111"/>
    </location>
</feature>
<dbReference type="KEGG" id="marz:MARA_52390"/>
<feature type="region of interest" description="Disordered" evidence="1">
    <location>
        <begin position="83"/>
        <end position="111"/>
    </location>
</feature>
<keyword evidence="2" id="KW-0472">Membrane</keyword>
<keyword evidence="2" id="KW-1133">Transmembrane helix</keyword>
<geneLocation type="plasmid" evidence="4">
    <name>pjcm18538 dna</name>
</geneLocation>
<evidence type="ECO:0000256" key="2">
    <source>
        <dbReference type="SAM" id="Phobius"/>
    </source>
</evidence>
<dbReference type="AlphaFoldDB" id="A0A7I7S5U7"/>